<keyword evidence="3" id="KW-1185">Reference proteome</keyword>
<evidence type="ECO:0000256" key="1">
    <source>
        <dbReference type="SAM" id="Phobius"/>
    </source>
</evidence>
<gene>
    <name evidence="2" type="ORF">NG665_05595</name>
</gene>
<accession>A0ABY5AI29</accession>
<protein>
    <recommendedName>
        <fullName evidence="4">DUF2069 domain-containing protein</fullName>
    </recommendedName>
</protein>
<organism evidence="2 3">
    <name type="scientific">Arcanobacterium pinnipediorum</name>
    <dbReference type="NCBI Taxonomy" id="1503041"/>
    <lineage>
        <taxon>Bacteria</taxon>
        <taxon>Bacillati</taxon>
        <taxon>Actinomycetota</taxon>
        <taxon>Actinomycetes</taxon>
        <taxon>Actinomycetales</taxon>
        <taxon>Actinomycetaceae</taxon>
        <taxon>Arcanobacterium</taxon>
    </lineage>
</organism>
<name>A0ABY5AI29_9ACTO</name>
<keyword evidence="1" id="KW-0472">Membrane</keyword>
<proteinExistence type="predicted"/>
<evidence type="ECO:0008006" key="4">
    <source>
        <dbReference type="Google" id="ProtNLM"/>
    </source>
</evidence>
<feature type="transmembrane region" description="Helical" evidence="1">
    <location>
        <begin position="36"/>
        <end position="52"/>
    </location>
</feature>
<keyword evidence="1" id="KW-1133">Transmembrane helix</keyword>
<evidence type="ECO:0000313" key="3">
    <source>
        <dbReference type="Proteomes" id="UP001056109"/>
    </source>
</evidence>
<feature type="transmembrane region" description="Helical" evidence="1">
    <location>
        <begin position="5"/>
        <end position="24"/>
    </location>
</feature>
<dbReference type="EMBL" id="CP099547">
    <property type="protein sequence ID" value="USR78863.1"/>
    <property type="molecule type" value="Genomic_DNA"/>
</dbReference>
<dbReference type="RefSeq" id="WP_252672701.1">
    <property type="nucleotide sequence ID" value="NZ_CP099547.1"/>
</dbReference>
<keyword evidence="1" id="KW-0812">Transmembrane</keyword>
<sequence>MSRWWLGIGLAISWTVIVLTGINYTDFLGSASNSDLRALLIAPAWLAIYVFSGRPTNPKRPYSLLFTAIFFASMFALDHYYNIVLNIRNQDSVPIAIIILLFLVNFFSLLGMVRHGKAYTHQRRKQRR</sequence>
<evidence type="ECO:0000313" key="2">
    <source>
        <dbReference type="EMBL" id="USR78863.1"/>
    </source>
</evidence>
<dbReference type="Proteomes" id="UP001056109">
    <property type="component" value="Chromosome"/>
</dbReference>
<feature type="transmembrane region" description="Helical" evidence="1">
    <location>
        <begin position="64"/>
        <end position="81"/>
    </location>
</feature>
<reference evidence="2" key="1">
    <citation type="submission" date="2022-06" db="EMBL/GenBank/DDBJ databases">
        <title>Complete Genome Sequence of Arcanobacterium pinnipediorum strain DSM 28752 isolated from a harbour seal.</title>
        <authorList>
            <person name="Borowiak M."/>
            <person name="Kreitlow A."/>
            <person name="Alssahen M."/>
            <person name="Malorny B."/>
            <person name="Laemmler C."/>
            <person name="Prenger-Berninghoff E."/>
            <person name="Siebert U."/>
            <person name="Ploetz M."/>
            <person name="Abdulmawjood A."/>
        </authorList>
    </citation>
    <scope>NUCLEOTIDE SEQUENCE</scope>
    <source>
        <strain evidence="2">DSM 28752</strain>
    </source>
</reference>
<feature type="transmembrane region" description="Helical" evidence="1">
    <location>
        <begin position="93"/>
        <end position="113"/>
    </location>
</feature>